<feature type="domain" description="DUF1565" evidence="4">
    <location>
        <begin position="144"/>
        <end position="182"/>
    </location>
</feature>
<accession>A0AAJ5NK97</accession>
<evidence type="ECO:0000256" key="2">
    <source>
        <dbReference type="ARBA" id="ARBA00022525"/>
    </source>
</evidence>
<evidence type="ECO:0000259" key="4">
    <source>
        <dbReference type="Pfam" id="PF07602"/>
    </source>
</evidence>
<dbReference type="InterPro" id="IPR012334">
    <property type="entry name" value="Pectin_lyas_fold"/>
</dbReference>
<dbReference type="Proteomes" id="UP000268684">
    <property type="component" value="Chromosome III"/>
</dbReference>
<evidence type="ECO:0000313" key="6">
    <source>
        <dbReference type="Proteomes" id="UP000268684"/>
    </source>
</evidence>
<organism evidence="5 6">
    <name type="scientific">Burkholderia stabilis</name>
    <dbReference type="NCBI Taxonomy" id="95485"/>
    <lineage>
        <taxon>Bacteria</taxon>
        <taxon>Pseudomonadati</taxon>
        <taxon>Pseudomonadota</taxon>
        <taxon>Betaproteobacteria</taxon>
        <taxon>Burkholderiales</taxon>
        <taxon>Burkholderiaceae</taxon>
        <taxon>Burkholderia</taxon>
        <taxon>Burkholderia cepacia complex</taxon>
    </lineage>
</organism>
<proteinExistence type="predicted"/>
<dbReference type="PROSITE" id="PS51257">
    <property type="entry name" value="PROKAR_LIPOPROTEIN"/>
    <property type="match status" value="1"/>
</dbReference>
<dbReference type="InterPro" id="IPR011459">
    <property type="entry name" value="DUF1565"/>
</dbReference>
<dbReference type="InterPro" id="IPR011050">
    <property type="entry name" value="Pectin_lyase_fold/virulence"/>
</dbReference>
<dbReference type="Pfam" id="PF07602">
    <property type="entry name" value="DUF1565"/>
    <property type="match status" value="1"/>
</dbReference>
<evidence type="ECO:0000313" key="5">
    <source>
        <dbReference type="EMBL" id="VBB16541.1"/>
    </source>
</evidence>
<dbReference type="EMBL" id="LR025744">
    <property type="protein sequence ID" value="VBB16541.1"/>
    <property type="molecule type" value="Genomic_DNA"/>
</dbReference>
<evidence type="ECO:0000256" key="3">
    <source>
        <dbReference type="ARBA" id="ARBA00022729"/>
    </source>
</evidence>
<comment type="subcellular location">
    <subcellularLocation>
        <location evidence="1">Secreted</location>
    </subcellularLocation>
</comment>
<dbReference type="GO" id="GO:0005576">
    <property type="term" value="C:extracellular region"/>
    <property type="evidence" value="ECO:0007669"/>
    <property type="project" value="UniProtKB-SubCell"/>
</dbReference>
<dbReference type="InterPro" id="IPR006626">
    <property type="entry name" value="PbH1"/>
</dbReference>
<name>A0AAJ5NK97_9BURK</name>
<keyword evidence="3" id="KW-0732">Signal</keyword>
<reference evidence="5 6" key="1">
    <citation type="submission" date="2017-11" db="EMBL/GenBank/DDBJ databases">
        <authorList>
            <person name="Seth-Smith MB H."/>
        </authorList>
    </citation>
    <scope>NUCLEOTIDE SEQUENCE [LARGE SCALE GENOMIC DNA]</scope>
    <source>
        <strain evidence="5">E</strain>
    </source>
</reference>
<dbReference type="Gene3D" id="2.160.20.10">
    <property type="entry name" value="Single-stranded right-handed beta-helix, Pectin lyase-like"/>
    <property type="match status" value="1"/>
</dbReference>
<dbReference type="GO" id="GO:0016837">
    <property type="term" value="F:carbon-oxygen lyase activity, acting on polysaccharides"/>
    <property type="evidence" value="ECO:0007669"/>
    <property type="project" value="TreeGrafter"/>
</dbReference>
<dbReference type="AlphaFoldDB" id="A0AAJ5NK97"/>
<protein>
    <recommendedName>
        <fullName evidence="4">DUF1565 domain-containing protein</fullName>
    </recommendedName>
</protein>
<sequence length="609" mass="62435">MKNSKILFELAIALQCALMLQGCGSGDSDPSSAATSVKSGVVSQVVVSPAQVSLAANGTQQFSATVSGSGDQSVVWMVDGVPGGAPGLGTISDDGVYTAPAGATKTLSATVTAVSQVMPLSSGAASVSVAAANYDSPVYVVSTTGNDSADGSPATPWRTIQHAVSVVPAGGTVQVEGGTYNELVTIARSGSATAGFITLTAAPGATATIDGTGLEAQDQQGLVTISNASYVRVIGLQLTNFTSNSEDSVPLGIYVNGSGHHIEIRDNHIHHISTTVESPAGSAFGLAVYGRGAEPISDLIIDGNEIDHLTTGYSESLTVNGNVANWQVTNNRVHDNNNIGIDAIGFEDTASAKGVNQARNGWIAGNVIDNVSSVTNPAYDGKPGAGGIYVDGGTRITIERNTVHGADLGIELASEHDGRVTSYVTARNNLVWNSNVTGISIGGYASTVGGTEHCTIVNNTLFENDTMRSGTGEYQIQYNARNNLFANNLLYANDQGVLVNSPVSGDSVPAAFQNNLYFTKGGAPAARWIWNDATLTTLSAFQQASGSEAAGVLADPRFVDVTTPDLHVAPGSPAIGTGIDLGALLEGIYDHAGSPRVVSGRVDRGAYQE</sequence>
<gene>
    <name evidence="5" type="ORF">BSTAB16_6748</name>
</gene>
<dbReference type="SMART" id="SM00710">
    <property type="entry name" value="PbH1"/>
    <property type="match status" value="7"/>
</dbReference>
<keyword evidence="6" id="KW-1185">Reference proteome</keyword>
<keyword evidence="2" id="KW-0964">Secreted</keyword>
<dbReference type="PANTHER" id="PTHR40088">
    <property type="entry name" value="PECTATE LYASE (EUROFUNG)"/>
    <property type="match status" value="1"/>
</dbReference>
<dbReference type="PANTHER" id="PTHR40088:SF2">
    <property type="entry name" value="SECRETED SUGAR HYDROLASE"/>
    <property type="match status" value="1"/>
</dbReference>
<dbReference type="InterPro" id="IPR052052">
    <property type="entry name" value="Polysaccharide_Lyase_9"/>
</dbReference>
<evidence type="ECO:0000256" key="1">
    <source>
        <dbReference type="ARBA" id="ARBA00004613"/>
    </source>
</evidence>
<dbReference type="SUPFAM" id="SSF51126">
    <property type="entry name" value="Pectin lyase-like"/>
    <property type="match status" value="1"/>
</dbReference>